<gene>
    <name evidence="9" type="ORF">CK498_19690</name>
</gene>
<evidence type="ECO:0000313" key="10">
    <source>
        <dbReference type="Proteomes" id="UP000217771"/>
    </source>
</evidence>
<dbReference type="GO" id="GO:0006935">
    <property type="term" value="P:chemotaxis"/>
    <property type="evidence" value="ECO:0007669"/>
    <property type="project" value="InterPro"/>
</dbReference>
<dbReference type="CDD" id="cd06225">
    <property type="entry name" value="HAMP"/>
    <property type="match status" value="1"/>
</dbReference>
<keyword evidence="6" id="KW-0812">Transmembrane</keyword>
<dbReference type="Gene3D" id="1.10.287.950">
    <property type="entry name" value="Methyl-accepting chemotaxis protein"/>
    <property type="match status" value="1"/>
</dbReference>
<keyword evidence="10" id="KW-1185">Reference proteome</keyword>
<dbReference type="FunFam" id="1.10.287.950:FF:000001">
    <property type="entry name" value="Methyl-accepting chemotaxis sensory transducer"/>
    <property type="match status" value="1"/>
</dbReference>
<keyword evidence="6" id="KW-1133">Transmembrane helix</keyword>
<accession>A0A2A2ER00</accession>
<dbReference type="EMBL" id="NSKB01000008">
    <property type="protein sequence ID" value="PAU74787.1"/>
    <property type="molecule type" value="Genomic_DNA"/>
</dbReference>
<evidence type="ECO:0000256" key="4">
    <source>
        <dbReference type="ARBA" id="ARBA00029447"/>
    </source>
</evidence>
<keyword evidence="3 5" id="KW-0807">Transducer</keyword>
<dbReference type="PROSITE" id="PS50111">
    <property type="entry name" value="CHEMOTAXIS_TRANSDUC_2"/>
    <property type="match status" value="1"/>
</dbReference>
<dbReference type="PANTHER" id="PTHR43531:SF14">
    <property type="entry name" value="METHYL-ACCEPTING CHEMOTAXIS PROTEIN I-RELATED"/>
    <property type="match status" value="1"/>
</dbReference>
<evidence type="ECO:0000256" key="5">
    <source>
        <dbReference type="PROSITE-ProRule" id="PRU00284"/>
    </source>
</evidence>
<proteinExistence type="inferred from homology"/>
<name>A0A2A2ER00_9GAMM</name>
<dbReference type="RefSeq" id="WP_095622575.1">
    <property type="nucleotide sequence ID" value="NZ_NSKB01000008.1"/>
</dbReference>
<organism evidence="9 10">
    <name type="scientific">Halomonas salipaludis</name>
    <dbReference type="NCBI Taxonomy" id="2032625"/>
    <lineage>
        <taxon>Bacteria</taxon>
        <taxon>Pseudomonadati</taxon>
        <taxon>Pseudomonadota</taxon>
        <taxon>Gammaproteobacteria</taxon>
        <taxon>Oceanospirillales</taxon>
        <taxon>Halomonadaceae</taxon>
        <taxon>Halomonas</taxon>
    </lineage>
</organism>
<dbReference type="CDD" id="cd12913">
    <property type="entry name" value="PDC1_MCP_like"/>
    <property type="match status" value="1"/>
</dbReference>
<dbReference type="SMART" id="SM00304">
    <property type="entry name" value="HAMP"/>
    <property type="match status" value="1"/>
</dbReference>
<sequence length="706" mass="76469">MKFKSLRSFVTLLVGVSITLAVLGLSAYFVMANSRSQQATRSGAQDILLNETEGRLHAMASYQAQRIQVQLVQALEVAKGLAAINSLMGSESEEGTSGVGLSRRDLSDVIRRFLEVNQELPVAYIAWEPNAFGPDGVYSRQGLPGHGPNGRFMPLWYRDESGRLEIMAQDEEVMENDAMQSNGLRVGEYYLCPRETLRPCITDPDVYQVGDEEVMLTSFVAPVLVDGEFRGIAGVDLTVDFIQSMLEAENRNLYQGAGEMALMAPLGGVVAHTREEARLGEPFNEVFDAALQERIRQAQHGEAIYLHDAEQGVIELYWPFTIGEVDRTWVLMIRQPEEAVLAGLHGLQRQTEEQLDRDILGMTLIGLLIAGLGLVAAWLVGESIARPLRRLAERMQDIAAGNGDLTRRLPVTGRDESARLAIQFNAFVDKMNDVLLDVRDSSDSVRVAAGEIAMGSQDLSARTETAAANLQETSASMEQLTSTVEHTAISSQQANELSRSASQVASRGGEVVSQAVRTMNDIDSSSQRIAEIVSVMDGIAFQTNLLALNASVEAARAGEQGRGFAVVAGEVRQLASRSAAAARQIKELIEDATAKTQAGSELVRAAGATMSEVVASVARVTHVLDEISAASSEQSQGIGQVNQAVVGLDRMTQQNAALVEESAAAADRLEEQALRLAATVGSFVLLERQHKQIVANHEQLMADHDR</sequence>
<keyword evidence="6" id="KW-0472">Membrane</keyword>
<dbReference type="InterPro" id="IPR003660">
    <property type="entry name" value="HAMP_dom"/>
</dbReference>
<evidence type="ECO:0000256" key="3">
    <source>
        <dbReference type="ARBA" id="ARBA00023224"/>
    </source>
</evidence>
<dbReference type="SUPFAM" id="SSF58104">
    <property type="entry name" value="Methyl-accepting chemotaxis protein (MCP) signaling domain"/>
    <property type="match status" value="1"/>
</dbReference>
<dbReference type="Pfam" id="PF00015">
    <property type="entry name" value="MCPsignal"/>
    <property type="match status" value="1"/>
</dbReference>
<dbReference type="InterPro" id="IPR051310">
    <property type="entry name" value="MCP_chemotaxis"/>
</dbReference>
<dbReference type="PRINTS" id="PR00260">
    <property type="entry name" value="CHEMTRNSDUCR"/>
</dbReference>
<evidence type="ECO:0000256" key="6">
    <source>
        <dbReference type="SAM" id="Phobius"/>
    </source>
</evidence>
<comment type="subcellular location">
    <subcellularLocation>
        <location evidence="1">Membrane</location>
    </subcellularLocation>
</comment>
<keyword evidence="2" id="KW-0488">Methylation</keyword>
<feature type="transmembrane region" description="Helical" evidence="6">
    <location>
        <begin position="359"/>
        <end position="380"/>
    </location>
</feature>
<reference evidence="9 10" key="1">
    <citation type="submission" date="2017-08" db="EMBL/GenBank/DDBJ databases">
        <title>Halomonas alkalisoli sp. nov., isolated from saline alkaline soil.</title>
        <authorList>
            <person name="Wang D."/>
            <person name="Zhang G."/>
        </authorList>
    </citation>
    <scope>NUCLEOTIDE SEQUENCE [LARGE SCALE GENOMIC DNA]</scope>
    <source>
        <strain evidence="9 10">WRN001</strain>
    </source>
</reference>
<feature type="domain" description="HAMP" evidence="8">
    <location>
        <begin position="382"/>
        <end position="436"/>
    </location>
</feature>
<feature type="transmembrane region" description="Helical" evidence="6">
    <location>
        <begin position="12"/>
        <end position="31"/>
    </location>
</feature>
<evidence type="ECO:0000259" key="8">
    <source>
        <dbReference type="PROSITE" id="PS50885"/>
    </source>
</evidence>
<dbReference type="OrthoDB" id="2489132at2"/>
<dbReference type="GO" id="GO:0007165">
    <property type="term" value="P:signal transduction"/>
    <property type="evidence" value="ECO:0007669"/>
    <property type="project" value="UniProtKB-KW"/>
</dbReference>
<dbReference type="CDD" id="cd11386">
    <property type="entry name" value="MCP_signal"/>
    <property type="match status" value="1"/>
</dbReference>
<evidence type="ECO:0000313" key="9">
    <source>
        <dbReference type="EMBL" id="PAU74787.1"/>
    </source>
</evidence>
<comment type="caution">
    <text evidence="9">The sequence shown here is derived from an EMBL/GenBank/DDBJ whole genome shotgun (WGS) entry which is preliminary data.</text>
</comment>
<dbReference type="GO" id="GO:0005886">
    <property type="term" value="C:plasma membrane"/>
    <property type="evidence" value="ECO:0007669"/>
    <property type="project" value="TreeGrafter"/>
</dbReference>
<dbReference type="SMART" id="SM00283">
    <property type="entry name" value="MA"/>
    <property type="match status" value="1"/>
</dbReference>
<dbReference type="PANTHER" id="PTHR43531">
    <property type="entry name" value="PROTEIN ICFG"/>
    <property type="match status" value="1"/>
</dbReference>
<dbReference type="Pfam" id="PF00672">
    <property type="entry name" value="HAMP"/>
    <property type="match status" value="1"/>
</dbReference>
<dbReference type="InterPro" id="IPR004090">
    <property type="entry name" value="Chemotax_Me-accpt_rcpt"/>
</dbReference>
<evidence type="ECO:0000259" key="7">
    <source>
        <dbReference type="PROSITE" id="PS50111"/>
    </source>
</evidence>
<protein>
    <submittedName>
        <fullName evidence="9">Methyl-accepting chemotaxis protein</fullName>
    </submittedName>
</protein>
<evidence type="ECO:0000256" key="2">
    <source>
        <dbReference type="ARBA" id="ARBA00022481"/>
    </source>
</evidence>
<dbReference type="InterPro" id="IPR004089">
    <property type="entry name" value="MCPsignal_dom"/>
</dbReference>
<dbReference type="GO" id="GO:0004888">
    <property type="term" value="F:transmembrane signaling receptor activity"/>
    <property type="evidence" value="ECO:0007669"/>
    <property type="project" value="InterPro"/>
</dbReference>
<feature type="domain" description="Methyl-accepting transducer" evidence="7">
    <location>
        <begin position="441"/>
        <end position="670"/>
    </location>
</feature>
<dbReference type="Proteomes" id="UP000217771">
    <property type="component" value="Unassembled WGS sequence"/>
</dbReference>
<dbReference type="AlphaFoldDB" id="A0A2A2ER00"/>
<comment type="similarity">
    <text evidence="4">Belongs to the methyl-accepting chemotaxis (MCP) protein family.</text>
</comment>
<evidence type="ECO:0000256" key="1">
    <source>
        <dbReference type="ARBA" id="ARBA00004370"/>
    </source>
</evidence>
<dbReference type="Gene3D" id="3.30.450.20">
    <property type="entry name" value="PAS domain"/>
    <property type="match status" value="1"/>
</dbReference>
<dbReference type="PROSITE" id="PS50885">
    <property type="entry name" value="HAMP"/>
    <property type="match status" value="1"/>
</dbReference>